<evidence type="ECO:0000256" key="2">
    <source>
        <dbReference type="SAM" id="Coils"/>
    </source>
</evidence>
<dbReference type="InterPro" id="IPR013762">
    <property type="entry name" value="Integrase-like_cat_sf"/>
</dbReference>
<dbReference type="SUPFAM" id="SSF56349">
    <property type="entry name" value="DNA breaking-rejoining enzymes"/>
    <property type="match status" value="1"/>
</dbReference>
<keyword evidence="4" id="KW-1185">Reference proteome</keyword>
<accession>A0A081S859</accession>
<dbReference type="GO" id="GO:0006310">
    <property type="term" value="P:DNA recombination"/>
    <property type="evidence" value="ECO:0007669"/>
    <property type="project" value="UniProtKB-KW"/>
</dbReference>
<proteinExistence type="predicted"/>
<dbReference type="AlphaFoldDB" id="A0A081S859"/>
<dbReference type="GO" id="GO:0015074">
    <property type="term" value="P:DNA integration"/>
    <property type="evidence" value="ECO:0007669"/>
    <property type="project" value="InterPro"/>
</dbReference>
<evidence type="ECO:0000313" key="3">
    <source>
        <dbReference type="EMBL" id="KER07112.1"/>
    </source>
</evidence>
<dbReference type="EMBL" id="JNVL01000001">
    <property type="protein sequence ID" value="KER07112.1"/>
    <property type="molecule type" value="Genomic_DNA"/>
</dbReference>
<sequence>MNPKFKLTAQDITIKQENVLELFYSGIKSQSTKETLQRLLRYFLVDVCADLLQGDFEERAEQFVTLASRDQTKATNIIIAYVKKLRERTSLDKSDPYYMNPSYLPNKIKPIKKLLTMNDVGLAWKRVYTFYPEKNNTHQGRGYTKKEIKKLLEYSTRIDTEFIILASSSGGMRLGAWNDQRWENVFPIYEVDGKYKIELKDGEKGNVVCAGMIIYKKTPEQYTALISIEAWEKLQEYKKVWTKKMSRVPTGSDHLLLNRVSSQKPVGSKTIKKRISDLLLTSGLRGPLTEGKRRHEVPTTHGFRRYWDKVMMQTESTKGTLSALVIKERLLGHYGLVKTDKNYFWTDILEHVPEYLEAMPELMINEEYRLSEKLKKKTMEGFILENELKKKDMLLQRMAELEAKVSRMQNYKIK</sequence>
<evidence type="ECO:0000256" key="1">
    <source>
        <dbReference type="ARBA" id="ARBA00023172"/>
    </source>
</evidence>
<organism evidence="3 4">
    <name type="scientific">Marine Group I thaumarchaeote SCGC AAA799-E16</name>
    <dbReference type="NCBI Taxonomy" id="1502292"/>
    <lineage>
        <taxon>Archaea</taxon>
        <taxon>Nitrososphaerota</taxon>
        <taxon>Marine Group I</taxon>
    </lineage>
</organism>
<reference evidence="3 4" key="1">
    <citation type="submission" date="2014-06" db="EMBL/GenBank/DDBJ databases">
        <authorList>
            <person name="Ngugi D.K."/>
            <person name="Blom J."/>
            <person name="Alam I."/>
            <person name="Rashid M."/>
            <person name="Ba Alawi W."/>
            <person name="Zhang G."/>
            <person name="Hikmawan T."/>
            <person name="Guan Y."/>
            <person name="Antunes A."/>
            <person name="Siam R."/>
            <person name="Eldorry H."/>
            <person name="Bajic V."/>
            <person name="Stingl U."/>
        </authorList>
    </citation>
    <scope>NUCLEOTIDE SEQUENCE [LARGE SCALE GENOMIC DNA]</scope>
    <source>
        <strain evidence="3">SCGC AAA799-E16</strain>
    </source>
</reference>
<feature type="coiled-coil region" evidence="2">
    <location>
        <begin position="384"/>
        <end position="411"/>
    </location>
</feature>
<dbReference type="Proteomes" id="UP000028027">
    <property type="component" value="Unassembled WGS sequence"/>
</dbReference>
<keyword evidence="2" id="KW-0175">Coiled coil</keyword>
<comment type="caution">
    <text evidence="3">The sequence shown here is derived from an EMBL/GenBank/DDBJ whole genome shotgun (WGS) entry which is preliminary data.</text>
</comment>
<dbReference type="GO" id="GO:0003677">
    <property type="term" value="F:DNA binding"/>
    <property type="evidence" value="ECO:0007669"/>
    <property type="project" value="InterPro"/>
</dbReference>
<protein>
    <submittedName>
        <fullName evidence="3">Integrase family protein</fullName>
    </submittedName>
</protein>
<gene>
    <name evidence="3" type="ORF">AAA799E16_00052</name>
</gene>
<name>A0A081S859_9ARCH</name>
<dbReference type="Gene3D" id="1.10.443.10">
    <property type="entry name" value="Intergrase catalytic core"/>
    <property type="match status" value="1"/>
</dbReference>
<evidence type="ECO:0000313" key="4">
    <source>
        <dbReference type="Proteomes" id="UP000028027"/>
    </source>
</evidence>
<dbReference type="InterPro" id="IPR011010">
    <property type="entry name" value="DNA_brk_join_enz"/>
</dbReference>
<keyword evidence="1" id="KW-0233">DNA recombination</keyword>